<reference evidence="6" key="2">
    <citation type="journal article" date="2021" name="PeerJ">
        <title>Extensive microbial diversity within the chicken gut microbiome revealed by metagenomics and culture.</title>
        <authorList>
            <person name="Gilroy R."/>
            <person name="Ravi A."/>
            <person name="Getino M."/>
            <person name="Pursley I."/>
            <person name="Horton D.L."/>
            <person name="Alikhan N.F."/>
            <person name="Baker D."/>
            <person name="Gharbi K."/>
            <person name="Hall N."/>
            <person name="Watson M."/>
            <person name="Adriaenssens E.M."/>
            <person name="Foster-Nyarko E."/>
            <person name="Jarju S."/>
            <person name="Secka A."/>
            <person name="Antonio M."/>
            <person name="Oren A."/>
            <person name="Chaudhuri R.R."/>
            <person name="La Ragione R."/>
            <person name="Hildebrand F."/>
            <person name="Pallen M.J."/>
        </authorList>
    </citation>
    <scope>NUCLEOTIDE SEQUENCE</scope>
    <source>
        <strain evidence="6">1748</strain>
    </source>
</reference>
<gene>
    <name evidence="6" type="ORF">IAC78_02985</name>
</gene>
<evidence type="ECO:0000313" key="7">
    <source>
        <dbReference type="Proteomes" id="UP000823629"/>
    </source>
</evidence>
<dbReference type="InterPro" id="IPR017871">
    <property type="entry name" value="ABC_transporter-like_CS"/>
</dbReference>
<protein>
    <submittedName>
        <fullName evidence="6">ABC transporter ATP-binding protein</fullName>
    </submittedName>
</protein>
<dbReference type="InterPro" id="IPR017911">
    <property type="entry name" value="MacB-like_ATP-bd"/>
</dbReference>
<dbReference type="SMART" id="SM00382">
    <property type="entry name" value="AAA"/>
    <property type="match status" value="1"/>
</dbReference>
<comment type="similarity">
    <text evidence="1">Belongs to the ABC transporter superfamily.</text>
</comment>
<evidence type="ECO:0000313" key="6">
    <source>
        <dbReference type="EMBL" id="MBO8414425.1"/>
    </source>
</evidence>
<comment type="caution">
    <text evidence="6">The sequence shown here is derived from an EMBL/GenBank/DDBJ whole genome shotgun (WGS) entry which is preliminary data.</text>
</comment>
<dbReference type="GO" id="GO:0005524">
    <property type="term" value="F:ATP binding"/>
    <property type="evidence" value="ECO:0007669"/>
    <property type="project" value="UniProtKB-KW"/>
</dbReference>
<dbReference type="EMBL" id="JADING010000085">
    <property type="protein sequence ID" value="MBO8414425.1"/>
    <property type="molecule type" value="Genomic_DNA"/>
</dbReference>
<reference evidence="6" key="1">
    <citation type="submission" date="2020-10" db="EMBL/GenBank/DDBJ databases">
        <authorList>
            <person name="Gilroy R."/>
        </authorList>
    </citation>
    <scope>NUCLEOTIDE SEQUENCE</scope>
    <source>
        <strain evidence="6">1748</strain>
    </source>
</reference>
<dbReference type="AlphaFoldDB" id="A0A9D9D784"/>
<keyword evidence="4 6" id="KW-0067">ATP-binding</keyword>
<dbReference type="PROSITE" id="PS00211">
    <property type="entry name" value="ABC_TRANSPORTER_1"/>
    <property type="match status" value="1"/>
</dbReference>
<dbReference type="Gene3D" id="3.40.50.300">
    <property type="entry name" value="P-loop containing nucleotide triphosphate hydrolases"/>
    <property type="match status" value="1"/>
</dbReference>
<dbReference type="PROSITE" id="PS50893">
    <property type="entry name" value="ABC_TRANSPORTER_2"/>
    <property type="match status" value="1"/>
</dbReference>
<dbReference type="InterPro" id="IPR003439">
    <property type="entry name" value="ABC_transporter-like_ATP-bd"/>
</dbReference>
<dbReference type="GO" id="GO:0016887">
    <property type="term" value="F:ATP hydrolysis activity"/>
    <property type="evidence" value="ECO:0007669"/>
    <property type="project" value="InterPro"/>
</dbReference>
<name>A0A9D9D784_9BACL</name>
<dbReference type="InterPro" id="IPR003593">
    <property type="entry name" value="AAA+_ATPase"/>
</dbReference>
<keyword evidence="3" id="KW-0547">Nucleotide-binding</keyword>
<accession>A0A9D9D784</accession>
<dbReference type="Pfam" id="PF00005">
    <property type="entry name" value="ABC_tran"/>
    <property type="match status" value="1"/>
</dbReference>
<sequence>MISVKSLSKTYVDKSIKTEALKNVSLEFPFQQFVAILGPSGCGKTTLLNLIGGLDTPTSGEVFYLGKPLSSFSEKEKDSYRNSIVSFIFQEYFLLQNFNVIDNVKLGLNLRKEKDAEKKAHEALKRLGIDELSKKKINELSGGQKQRVAIARAICLDSKLILADEPTGALDSSNSEQILQILKDLSKDHLVILITHNETLAKRYADRIIEMKDGAITKDSSPFKGEAKEEVTLHQSRLPFLTSLKLSLKSLASSKGKAIINCIANSLGMLAIAFFLAINSGFNIYSSTISKITAASLPIVLTSYNVESQVESEDFFDVNANIEYPSSSEIYPEVSGSSTSVNTYVYNNFSDKFMLYLDQLTKDTSSEYVINYGNSFNFNLTTEIPASLDNSSKANISSLNTSINTSNSVASKAQLPYNIFHVLYGNMDDYTLLSGKMPSEENELVLVVNKYNAISFKTLKNLGFYNQNDTESDVKDLELESNVKPISFTDVLNKEYKI</sequence>
<evidence type="ECO:0000256" key="3">
    <source>
        <dbReference type="ARBA" id="ARBA00022741"/>
    </source>
</evidence>
<dbReference type="InterPro" id="IPR027417">
    <property type="entry name" value="P-loop_NTPase"/>
</dbReference>
<dbReference type="PANTHER" id="PTHR42798">
    <property type="entry name" value="LIPOPROTEIN-RELEASING SYSTEM ATP-BINDING PROTEIN LOLD"/>
    <property type="match status" value="1"/>
</dbReference>
<evidence type="ECO:0000259" key="5">
    <source>
        <dbReference type="PROSITE" id="PS50893"/>
    </source>
</evidence>
<evidence type="ECO:0000256" key="4">
    <source>
        <dbReference type="ARBA" id="ARBA00022840"/>
    </source>
</evidence>
<evidence type="ECO:0000256" key="2">
    <source>
        <dbReference type="ARBA" id="ARBA00022448"/>
    </source>
</evidence>
<organism evidence="6 7">
    <name type="scientific">Candidatus Scatoplasma merdavium</name>
    <dbReference type="NCBI Taxonomy" id="2840932"/>
    <lineage>
        <taxon>Bacteria</taxon>
        <taxon>Bacillati</taxon>
        <taxon>Bacillota</taxon>
        <taxon>Bacilli</taxon>
        <taxon>Bacillales</taxon>
        <taxon>Candidatus Scatoplasma</taxon>
    </lineage>
</organism>
<dbReference type="SUPFAM" id="SSF52540">
    <property type="entry name" value="P-loop containing nucleoside triphosphate hydrolases"/>
    <property type="match status" value="1"/>
</dbReference>
<dbReference type="PANTHER" id="PTHR42798:SF4">
    <property type="entry name" value="ABC TRANSPORTER DOMAIN-CONTAINING PROTEIN"/>
    <property type="match status" value="1"/>
</dbReference>
<dbReference type="CDD" id="cd03255">
    <property type="entry name" value="ABC_MJ0796_LolCDE_FtsE"/>
    <property type="match status" value="1"/>
</dbReference>
<feature type="non-terminal residue" evidence="6">
    <location>
        <position position="498"/>
    </location>
</feature>
<proteinExistence type="inferred from homology"/>
<feature type="domain" description="ABC transporter" evidence="5">
    <location>
        <begin position="2"/>
        <end position="238"/>
    </location>
</feature>
<keyword evidence="2" id="KW-0813">Transport</keyword>
<dbReference type="Proteomes" id="UP000823629">
    <property type="component" value="Unassembled WGS sequence"/>
</dbReference>
<evidence type="ECO:0000256" key="1">
    <source>
        <dbReference type="ARBA" id="ARBA00005417"/>
    </source>
</evidence>